<evidence type="ECO:0000256" key="1">
    <source>
        <dbReference type="ARBA" id="ARBA00012528"/>
    </source>
</evidence>
<feature type="domain" description="GGDEF" evidence="4">
    <location>
        <begin position="173"/>
        <end position="313"/>
    </location>
</feature>
<sequence length="313" mass="35907">MFNLLKLHLNKILLIISLLIISIFVSLSLGDIKSWDRIDWLDVAGEGGCAIALATWMIFILGSRPQGRVTDLLTLGLGFMFLAFWQDTLDEFIQLPNSLLWDQMESIAMPLGVMLLTYGLYHWHQEQLALNYQLRKRELVFREHRAFDQLTLTGQCEYISQQLASYKNTSRKQSLVFLMLDINDFSHFNRQFGNQEGDRLLLEMCELILLNLRQQDLICRYAGDRFAVILPDTSLTQGRQIAAEIKQAVKHFAFKVPQSSNSQFQNLSIGCVQWRTEHNNDLALESTEKLLERANFALLKDKPIHLASVSGLA</sequence>
<dbReference type="EC" id="2.7.7.65" evidence="1"/>
<proteinExistence type="predicted"/>
<keyword evidence="6" id="KW-1185">Reference proteome</keyword>
<feature type="transmembrane region" description="Helical" evidence="3">
    <location>
        <begin position="12"/>
        <end position="32"/>
    </location>
</feature>
<dbReference type="PANTHER" id="PTHR45138">
    <property type="entry name" value="REGULATORY COMPONENTS OF SENSORY TRANSDUCTION SYSTEM"/>
    <property type="match status" value="1"/>
</dbReference>
<dbReference type="InterPro" id="IPR043128">
    <property type="entry name" value="Rev_trsase/Diguanyl_cyclase"/>
</dbReference>
<dbReference type="PANTHER" id="PTHR45138:SF9">
    <property type="entry name" value="DIGUANYLATE CYCLASE DGCM-RELATED"/>
    <property type="match status" value="1"/>
</dbReference>
<dbReference type="SMART" id="SM00267">
    <property type="entry name" value="GGDEF"/>
    <property type="match status" value="1"/>
</dbReference>
<dbReference type="KEGG" id="oai:OLEAN_C08220"/>
<gene>
    <name evidence="5" type="ORF">OLEAN_C08220</name>
</gene>
<dbReference type="SUPFAM" id="SSF55073">
    <property type="entry name" value="Nucleotide cyclase"/>
    <property type="match status" value="1"/>
</dbReference>
<dbReference type="Gene3D" id="3.30.70.270">
    <property type="match status" value="1"/>
</dbReference>
<protein>
    <recommendedName>
        <fullName evidence="1">diguanylate cyclase</fullName>
        <ecNumber evidence="1">2.7.7.65</ecNumber>
    </recommendedName>
</protein>
<evidence type="ECO:0000259" key="4">
    <source>
        <dbReference type="PROSITE" id="PS50887"/>
    </source>
</evidence>
<dbReference type="AlphaFoldDB" id="R4YP94"/>
<reference evidence="5 6" key="1">
    <citation type="journal article" date="2013" name="Nat. Commun.">
        <title>Genome sequence and functional genomic analysis of the oil-degrading bacterium Oleispira antarctica.</title>
        <authorList>
            <person name="Kube M."/>
            <person name="Chernikova T.N."/>
            <person name="Al-Ramahi Y."/>
            <person name="Beloqui A."/>
            <person name="Lopez-Cortez N."/>
            <person name="Guazzaroni M.E."/>
            <person name="Heipieper H.J."/>
            <person name="Klages S."/>
            <person name="Kotsyurbenko O.R."/>
            <person name="Langer I."/>
            <person name="Nechitaylo T.Y."/>
            <person name="Lunsdorf H."/>
            <person name="Fernandez M."/>
            <person name="Juarez S."/>
            <person name="Ciordia S."/>
            <person name="Singer A."/>
            <person name="Kagan O."/>
            <person name="Egorova O."/>
            <person name="Petit P.A."/>
            <person name="Stogios P."/>
            <person name="Kim Y."/>
            <person name="Tchigvintsev A."/>
            <person name="Flick R."/>
            <person name="Denaro R."/>
            <person name="Genovese M."/>
            <person name="Albar J.P."/>
            <person name="Reva O.N."/>
            <person name="Martinez-Gomariz M."/>
            <person name="Tran H."/>
            <person name="Ferrer M."/>
            <person name="Savchenko A."/>
            <person name="Yakunin A.F."/>
            <person name="Yakimov M.M."/>
            <person name="Golyshina O.V."/>
            <person name="Reinhardt R."/>
            <person name="Golyshin P.N."/>
        </authorList>
    </citation>
    <scope>NUCLEOTIDE SEQUENCE [LARGE SCALE GENOMIC DNA]</scope>
</reference>
<dbReference type="InterPro" id="IPR029787">
    <property type="entry name" value="Nucleotide_cyclase"/>
</dbReference>
<evidence type="ECO:0000313" key="5">
    <source>
        <dbReference type="EMBL" id="CCK74998.1"/>
    </source>
</evidence>
<evidence type="ECO:0000256" key="3">
    <source>
        <dbReference type="SAM" id="Phobius"/>
    </source>
</evidence>
<dbReference type="HOGENOM" id="CLU_070527_0_0_6"/>
<dbReference type="Pfam" id="PF00990">
    <property type="entry name" value="GGDEF"/>
    <property type="match status" value="1"/>
</dbReference>
<dbReference type="OrthoDB" id="5914567at2"/>
<dbReference type="Proteomes" id="UP000032749">
    <property type="component" value="Chromosome"/>
</dbReference>
<organism evidence="5 6">
    <name type="scientific">Oleispira antarctica RB-8</name>
    <dbReference type="NCBI Taxonomy" id="698738"/>
    <lineage>
        <taxon>Bacteria</taxon>
        <taxon>Pseudomonadati</taxon>
        <taxon>Pseudomonadota</taxon>
        <taxon>Gammaproteobacteria</taxon>
        <taxon>Oceanospirillales</taxon>
        <taxon>Oceanospirillaceae</taxon>
        <taxon>Oleispira</taxon>
    </lineage>
</organism>
<dbReference type="GO" id="GO:0005886">
    <property type="term" value="C:plasma membrane"/>
    <property type="evidence" value="ECO:0007669"/>
    <property type="project" value="TreeGrafter"/>
</dbReference>
<feature type="transmembrane region" description="Helical" evidence="3">
    <location>
        <begin position="69"/>
        <end position="86"/>
    </location>
</feature>
<dbReference type="CDD" id="cd01949">
    <property type="entry name" value="GGDEF"/>
    <property type="match status" value="1"/>
</dbReference>
<dbReference type="NCBIfam" id="TIGR00254">
    <property type="entry name" value="GGDEF"/>
    <property type="match status" value="1"/>
</dbReference>
<dbReference type="GO" id="GO:0043709">
    <property type="term" value="P:cell adhesion involved in single-species biofilm formation"/>
    <property type="evidence" value="ECO:0007669"/>
    <property type="project" value="TreeGrafter"/>
</dbReference>
<feature type="transmembrane region" description="Helical" evidence="3">
    <location>
        <begin position="106"/>
        <end position="123"/>
    </location>
</feature>
<accession>R4YP94</accession>
<keyword evidence="3" id="KW-1133">Transmembrane helix</keyword>
<keyword evidence="3" id="KW-0812">Transmembrane</keyword>
<evidence type="ECO:0000313" key="6">
    <source>
        <dbReference type="Proteomes" id="UP000032749"/>
    </source>
</evidence>
<evidence type="ECO:0000256" key="2">
    <source>
        <dbReference type="ARBA" id="ARBA00034247"/>
    </source>
</evidence>
<dbReference type="GO" id="GO:1902201">
    <property type="term" value="P:negative regulation of bacterial-type flagellum-dependent cell motility"/>
    <property type="evidence" value="ECO:0007669"/>
    <property type="project" value="TreeGrafter"/>
</dbReference>
<dbReference type="InterPro" id="IPR000160">
    <property type="entry name" value="GGDEF_dom"/>
</dbReference>
<dbReference type="STRING" id="698738.OLEAN_C08220"/>
<name>R4YP94_OLEAN</name>
<dbReference type="EMBL" id="FO203512">
    <property type="protein sequence ID" value="CCK74998.1"/>
    <property type="molecule type" value="Genomic_DNA"/>
</dbReference>
<dbReference type="PROSITE" id="PS50887">
    <property type="entry name" value="GGDEF"/>
    <property type="match status" value="1"/>
</dbReference>
<dbReference type="GO" id="GO:0052621">
    <property type="term" value="F:diguanylate cyclase activity"/>
    <property type="evidence" value="ECO:0007669"/>
    <property type="project" value="UniProtKB-EC"/>
</dbReference>
<dbReference type="InterPro" id="IPR050469">
    <property type="entry name" value="Diguanylate_Cyclase"/>
</dbReference>
<keyword evidence="3" id="KW-0472">Membrane</keyword>
<comment type="catalytic activity">
    <reaction evidence="2">
        <text>2 GTP = 3',3'-c-di-GMP + 2 diphosphate</text>
        <dbReference type="Rhea" id="RHEA:24898"/>
        <dbReference type="ChEBI" id="CHEBI:33019"/>
        <dbReference type="ChEBI" id="CHEBI:37565"/>
        <dbReference type="ChEBI" id="CHEBI:58805"/>
        <dbReference type="EC" id="2.7.7.65"/>
    </reaction>
</comment>
<feature type="transmembrane region" description="Helical" evidence="3">
    <location>
        <begin position="44"/>
        <end position="62"/>
    </location>
</feature>